<dbReference type="InterPro" id="IPR052535">
    <property type="entry name" value="Bacilysin_H2HPP_isomerase"/>
</dbReference>
<evidence type="ECO:0000313" key="3">
    <source>
        <dbReference type="Proteomes" id="UP001409585"/>
    </source>
</evidence>
<dbReference type="SUPFAM" id="SSF51182">
    <property type="entry name" value="RmlC-like cupins"/>
    <property type="match status" value="1"/>
</dbReference>
<evidence type="ECO:0000313" key="2">
    <source>
        <dbReference type="EMBL" id="GAA4956497.1"/>
    </source>
</evidence>
<feature type="domain" description="Cupin type-2" evidence="1">
    <location>
        <begin position="34"/>
        <end position="96"/>
    </location>
</feature>
<dbReference type="InterPro" id="IPR011051">
    <property type="entry name" value="RmlC_Cupin_sf"/>
</dbReference>
<dbReference type="InterPro" id="IPR014710">
    <property type="entry name" value="RmlC-like_jellyroll"/>
</dbReference>
<dbReference type="CDD" id="cd02238">
    <property type="entry name" value="cupin_KdgF"/>
    <property type="match status" value="1"/>
</dbReference>
<keyword evidence="3" id="KW-1185">Reference proteome</keyword>
<dbReference type="RefSeq" id="WP_345426777.1">
    <property type="nucleotide sequence ID" value="NZ_AP031496.1"/>
</dbReference>
<dbReference type="PANTHER" id="PTHR40112:SF1">
    <property type="entry name" value="H2HPP ISOMERASE"/>
    <property type="match status" value="1"/>
</dbReference>
<gene>
    <name evidence="2" type="ORF">GCM10025791_40990</name>
</gene>
<dbReference type="Gene3D" id="2.60.120.10">
    <property type="entry name" value="Jelly Rolls"/>
    <property type="match status" value="1"/>
</dbReference>
<organism evidence="2 3">
    <name type="scientific">Halioxenophilus aromaticivorans</name>
    <dbReference type="NCBI Taxonomy" id="1306992"/>
    <lineage>
        <taxon>Bacteria</taxon>
        <taxon>Pseudomonadati</taxon>
        <taxon>Pseudomonadota</taxon>
        <taxon>Gammaproteobacteria</taxon>
        <taxon>Alteromonadales</taxon>
        <taxon>Alteromonadaceae</taxon>
        <taxon>Halioxenophilus</taxon>
    </lineage>
</organism>
<reference evidence="3" key="1">
    <citation type="journal article" date="2019" name="Int. J. Syst. Evol. Microbiol.">
        <title>The Global Catalogue of Microorganisms (GCM) 10K type strain sequencing project: providing services to taxonomists for standard genome sequencing and annotation.</title>
        <authorList>
            <consortium name="The Broad Institute Genomics Platform"/>
            <consortium name="The Broad Institute Genome Sequencing Center for Infectious Disease"/>
            <person name="Wu L."/>
            <person name="Ma J."/>
        </authorList>
    </citation>
    <scope>NUCLEOTIDE SEQUENCE [LARGE SCALE GENOMIC DNA]</scope>
    <source>
        <strain evidence="3">JCM 19134</strain>
    </source>
</reference>
<accession>A0AAV3U7U2</accession>
<dbReference type="InterPro" id="IPR013096">
    <property type="entry name" value="Cupin_2"/>
</dbReference>
<dbReference type="Proteomes" id="UP001409585">
    <property type="component" value="Unassembled WGS sequence"/>
</dbReference>
<sequence>MIDFFKADQHPYEDIGGGLSRKLVGHTNELMVVYVQFAKDAIGEVHHHEDHDQIAYVLKGSFKVQLAETMEYLKTGDAFVAPKRVSHGVVSLEEGSVLLDIFSPRRMDFLINPQASQKHAKR</sequence>
<comment type="caution">
    <text evidence="2">The sequence shown here is derived from an EMBL/GenBank/DDBJ whole genome shotgun (WGS) entry which is preliminary data.</text>
</comment>
<name>A0AAV3U7U2_9ALTE</name>
<dbReference type="InterPro" id="IPR025499">
    <property type="entry name" value="KdgF"/>
</dbReference>
<dbReference type="AlphaFoldDB" id="A0AAV3U7U2"/>
<protein>
    <submittedName>
        <fullName evidence="2">Cupin domain-containing protein</fullName>
    </submittedName>
</protein>
<dbReference type="Pfam" id="PF07883">
    <property type="entry name" value="Cupin_2"/>
    <property type="match status" value="1"/>
</dbReference>
<dbReference type="EMBL" id="BAABLX010000073">
    <property type="protein sequence ID" value="GAA4956497.1"/>
    <property type="molecule type" value="Genomic_DNA"/>
</dbReference>
<evidence type="ECO:0000259" key="1">
    <source>
        <dbReference type="Pfam" id="PF07883"/>
    </source>
</evidence>
<proteinExistence type="predicted"/>
<dbReference type="PIRSF" id="PIRSF029883">
    <property type="entry name" value="KdgF"/>
    <property type="match status" value="1"/>
</dbReference>
<dbReference type="PANTHER" id="PTHR40112">
    <property type="entry name" value="H2HPP ISOMERASE"/>
    <property type="match status" value="1"/>
</dbReference>